<keyword evidence="5" id="KW-1185">Reference proteome</keyword>
<evidence type="ECO:0000256" key="2">
    <source>
        <dbReference type="SAM" id="MobiDB-lite"/>
    </source>
</evidence>
<name>A0ABU2NW68_9ACTN</name>
<organism evidence="4 5">
    <name type="scientific">Streptomyces hazeniae</name>
    <dbReference type="NCBI Taxonomy" id="3075538"/>
    <lineage>
        <taxon>Bacteria</taxon>
        <taxon>Bacillati</taxon>
        <taxon>Actinomycetota</taxon>
        <taxon>Actinomycetes</taxon>
        <taxon>Kitasatosporales</taxon>
        <taxon>Streptomycetaceae</taxon>
        <taxon>Streptomyces</taxon>
    </lineage>
</organism>
<dbReference type="InterPro" id="IPR000014">
    <property type="entry name" value="PAS"/>
</dbReference>
<dbReference type="Pfam" id="PF07228">
    <property type="entry name" value="SpoIIE"/>
    <property type="match status" value="1"/>
</dbReference>
<dbReference type="Pfam" id="PF08447">
    <property type="entry name" value="PAS_3"/>
    <property type="match status" value="1"/>
</dbReference>
<dbReference type="PANTHER" id="PTHR43156:SF2">
    <property type="entry name" value="STAGE II SPORULATION PROTEIN E"/>
    <property type="match status" value="1"/>
</dbReference>
<evidence type="ECO:0000259" key="3">
    <source>
        <dbReference type="PROSITE" id="PS50113"/>
    </source>
</evidence>
<evidence type="ECO:0000313" key="4">
    <source>
        <dbReference type="EMBL" id="MDT0381240.1"/>
    </source>
</evidence>
<dbReference type="InterPro" id="IPR000700">
    <property type="entry name" value="PAS-assoc_C"/>
</dbReference>
<dbReference type="InterPro" id="IPR001932">
    <property type="entry name" value="PPM-type_phosphatase-like_dom"/>
</dbReference>
<dbReference type="SMART" id="SM00331">
    <property type="entry name" value="PP2C_SIG"/>
    <property type="match status" value="1"/>
</dbReference>
<reference evidence="5" key="1">
    <citation type="submission" date="2023-07" db="EMBL/GenBank/DDBJ databases">
        <title>30 novel species of actinomycetes from the DSMZ collection.</title>
        <authorList>
            <person name="Nouioui I."/>
        </authorList>
    </citation>
    <scope>NUCLEOTIDE SEQUENCE [LARGE SCALE GENOMIC DNA]</scope>
    <source>
        <strain evidence="5">DSM 42041</strain>
    </source>
</reference>
<feature type="compositionally biased region" description="Polar residues" evidence="2">
    <location>
        <begin position="110"/>
        <end position="122"/>
    </location>
</feature>
<dbReference type="Gene3D" id="3.30.450.20">
    <property type="entry name" value="PAS domain"/>
    <property type="match status" value="1"/>
</dbReference>
<dbReference type="InterPro" id="IPR013655">
    <property type="entry name" value="PAS_fold_3"/>
</dbReference>
<dbReference type="RefSeq" id="WP_311674914.1">
    <property type="nucleotide sequence ID" value="NZ_JAVREQ010000020.1"/>
</dbReference>
<keyword evidence="1" id="KW-0378">Hydrolase</keyword>
<comment type="caution">
    <text evidence="4">The sequence shown here is derived from an EMBL/GenBank/DDBJ whole genome shotgun (WGS) entry which is preliminary data.</text>
</comment>
<protein>
    <submittedName>
        <fullName evidence="4">SpoIIE family protein phosphatase</fullName>
    </submittedName>
</protein>
<dbReference type="InterPro" id="IPR036457">
    <property type="entry name" value="PPM-type-like_dom_sf"/>
</dbReference>
<dbReference type="InterPro" id="IPR035965">
    <property type="entry name" value="PAS-like_dom_sf"/>
</dbReference>
<gene>
    <name evidence="4" type="ORF">RM572_21000</name>
</gene>
<proteinExistence type="predicted"/>
<dbReference type="InterPro" id="IPR001610">
    <property type="entry name" value="PAC"/>
</dbReference>
<dbReference type="SMART" id="SM00086">
    <property type="entry name" value="PAC"/>
    <property type="match status" value="1"/>
</dbReference>
<sequence length="507" mass="52791">MPSSSPVDPPESAGDGGLEALITQADRLRGRIDALRRGGPDGGGGDAPERRWQQALWELAAHQADDLGGQLAQLRDGLADTPADCDGPADSGAPARHGLPGVPAQPGSAAYTSPSASGSGTSLVRRVGSAEWDLLTDEVSWSEELYRIFGRTAADGPLSLDELPSWVWTEDRGPLMAAVTDCLVDGRPLDGEFRVVRPDGGVRTVHMTGESVLDDEGGTASMWAVLRDVSALRRSEQAVRESRDSVRQERLAERTARRLAVELQQAVLPPWRGSQRLPLRGGPVGTLDLAAHYLPSAEGALVGGGWYDALELSDGAAAGGAVLLTVGDLTGHGASATAGMAQLVGALRGMSLAGVRPGPLMGHLNRLLDAAPQPALGSALCCRYEAATRTLAWSQSGHPAPLLLRGGAGEALSPPDGVLLGATYGAAYGERTEHLEPGDVLVLHTEGLAARGGTTGVRPGRAADRLLSLAPRIGSARNAQECLRAVVEEFGGRDREDDACVLIARVR</sequence>
<dbReference type="Proteomes" id="UP001183414">
    <property type="component" value="Unassembled WGS sequence"/>
</dbReference>
<feature type="domain" description="PAC" evidence="3">
    <location>
        <begin position="189"/>
        <end position="241"/>
    </location>
</feature>
<dbReference type="PANTHER" id="PTHR43156">
    <property type="entry name" value="STAGE II SPORULATION PROTEIN E-RELATED"/>
    <property type="match status" value="1"/>
</dbReference>
<dbReference type="InterPro" id="IPR052016">
    <property type="entry name" value="Bact_Sigma-Reg"/>
</dbReference>
<dbReference type="Gene3D" id="3.60.40.10">
    <property type="entry name" value="PPM-type phosphatase domain"/>
    <property type="match status" value="1"/>
</dbReference>
<dbReference type="Gene3D" id="2.10.70.100">
    <property type="match status" value="1"/>
</dbReference>
<dbReference type="SUPFAM" id="SSF55785">
    <property type="entry name" value="PYP-like sensor domain (PAS domain)"/>
    <property type="match status" value="1"/>
</dbReference>
<dbReference type="EMBL" id="JAVREQ010000020">
    <property type="protein sequence ID" value="MDT0381240.1"/>
    <property type="molecule type" value="Genomic_DNA"/>
</dbReference>
<dbReference type="SUPFAM" id="SSF81606">
    <property type="entry name" value="PP2C-like"/>
    <property type="match status" value="1"/>
</dbReference>
<accession>A0ABU2NW68</accession>
<evidence type="ECO:0000256" key="1">
    <source>
        <dbReference type="ARBA" id="ARBA00022801"/>
    </source>
</evidence>
<evidence type="ECO:0000313" key="5">
    <source>
        <dbReference type="Proteomes" id="UP001183414"/>
    </source>
</evidence>
<dbReference type="CDD" id="cd00130">
    <property type="entry name" value="PAS"/>
    <property type="match status" value="1"/>
</dbReference>
<feature type="region of interest" description="Disordered" evidence="2">
    <location>
        <begin position="78"/>
        <end position="122"/>
    </location>
</feature>
<dbReference type="PROSITE" id="PS50113">
    <property type="entry name" value="PAC"/>
    <property type="match status" value="1"/>
</dbReference>